<evidence type="ECO:0008006" key="6">
    <source>
        <dbReference type="Google" id="ProtNLM"/>
    </source>
</evidence>
<name>A0A1V0A531_9ACTN</name>
<evidence type="ECO:0000313" key="4">
    <source>
        <dbReference type="EMBL" id="AQZ65325.1"/>
    </source>
</evidence>
<reference evidence="5" key="1">
    <citation type="journal article" date="2017" name="Med. Chem. Commun.">
        <title>Nonomuraea sp. ATCC 55076 harbours the largest actinomycete chromosome to date and the kistamicin biosynthetic gene cluster.</title>
        <authorList>
            <person name="Nazari B."/>
            <person name="Forneris C.C."/>
            <person name="Gibson M.I."/>
            <person name="Moon K."/>
            <person name="Schramma K.R."/>
            <person name="Seyedsayamdost M.R."/>
        </authorList>
    </citation>
    <scope>NUCLEOTIDE SEQUENCE [LARGE SCALE GENOMIC DNA]</scope>
    <source>
        <strain evidence="5">ATCC 55076</strain>
    </source>
</reference>
<dbReference type="STRING" id="1909395.BKM31_31200"/>
<dbReference type="Pfam" id="PF00106">
    <property type="entry name" value="adh_short"/>
    <property type="match status" value="1"/>
</dbReference>
<dbReference type="Gene3D" id="3.40.50.720">
    <property type="entry name" value="NAD(P)-binding Rossmann-like Domain"/>
    <property type="match status" value="1"/>
</dbReference>
<organism evidence="4 5">
    <name type="scientific">[Actinomadura] parvosata subsp. kistnae</name>
    <dbReference type="NCBI Taxonomy" id="1909395"/>
    <lineage>
        <taxon>Bacteria</taxon>
        <taxon>Bacillati</taxon>
        <taxon>Actinomycetota</taxon>
        <taxon>Actinomycetes</taxon>
        <taxon>Streptosporangiales</taxon>
        <taxon>Streptosporangiaceae</taxon>
        <taxon>Nonomuraea</taxon>
    </lineage>
</organism>
<accession>A0A1V0A531</accession>
<protein>
    <recommendedName>
        <fullName evidence="6">Short-chain dehydrogenase</fullName>
    </recommendedName>
</protein>
<keyword evidence="5" id="KW-1185">Reference proteome</keyword>
<comment type="similarity">
    <text evidence="1 2">Belongs to the short-chain dehydrogenases/reductases (SDR) family.</text>
</comment>
<dbReference type="InterPro" id="IPR050259">
    <property type="entry name" value="SDR"/>
</dbReference>
<evidence type="ECO:0000256" key="2">
    <source>
        <dbReference type="RuleBase" id="RU000363"/>
    </source>
</evidence>
<dbReference type="PRINTS" id="PR00080">
    <property type="entry name" value="SDRFAMILY"/>
</dbReference>
<dbReference type="InterPro" id="IPR002347">
    <property type="entry name" value="SDR_fam"/>
</dbReference>
<dbReference type="InterPro" id="IPR020904">
    <property type="entry name" value="Sc_DH/Rdtase_CS"/>
</dbReference>
<gene>
    <name evidence="4" type="ORF">BKM31_31200</name>
</gene>
<evidence type="ECO:0000256" key="1">
    <source>
        <dbReference type="ARBA" id="ARBA00006484"/>
    </source>
</evidence>
<dbReference type="PROSITE" id="PS00061">
    <property type="entry name" value="ADH_SHORT"/>
    <property type="match status" value="1"/>
</dbReference>
<feature type="region of interest" description="Disordered" evidence="3">
    <location>
        <begin position="45"/>
        <end position="68"/>
    </location>
</feature>
<dbReference type="GO" id="GO:0032787">
    <property type="term" value="P:monocarboxylic acid metabolic process"/>
    <property type="evidence" value="ECO:0007669"/>
    <property type="project" value="UniProtKB-ARBA"/>
</dbReference>
<dbReference type="Proteomes" id="UP000190797">
    <property type="component" value="Chromosome"/>
</dbReference>
<dbReference type="Pfam" id="PF13561">
    <property type="entry name" value="adh_short_C2"/>
    <property type="match status" value="1"/>
</dbReference>
<evidence type="ECO:0000256" key="3">
    <source>
        <dbReference type="SAM" id="MobiDB-lite"/>
    </source>
</evidence>
<dbReference type="PRINTS" id="PR00081">
    <property type="entry name" value="GDHRDH"/>
</dbReference>
<dbReference type="EMBL" id="CP017717">
    <property type="protein sequence ID" value="AQZ65325.1"/>
    <property type="molecule type" value="Genomic_DNA"/>
</dbReference>
<dbReference type="AlphaFoldDB" id="A0A1V0A531"/>
<dbReference type="KEGG" id="noa:BKM31_31200"/>
<dbReference type="PANTHER" id="PTHR42879">
    <property type="entry name" value="3-OXOACYL-(ACYL-CARRIER-PROTEIN) REDUCTASE"/>
    <property type="match status" value="1"/>
</dbReference>
<evidence type="ECO:0000313" key="5">
    <source>
        <dbReference type="Proteomes" id="UP000190797"/>
    </source>
</evidence>
<dbReference type="InterPro" id="IPR036291">
    <property type="entry name" value="NAD(P)-bd_dom_sf"/>
</dbReference>
<proteinExistence type="inferred from homology"/>
<dbReference type="SUPFAM" id="SSF51735">
    <property type="entry name" value="NAD(P)-binding Rossmann-fold domains"/>
    <property type="match status" value="1"/>
</dbReference>
<dbReference type="CDD" id="cd05233">
    <property type="entry name" value="SDR_c"/>
    <property type="match status" value="1"/>
</dbReference>
<sequence>MALVTGGSGGIGKETARVLAEQGMKVVVNGRDPAALASAVEHAAQHAVQDAGQHADQGAAQHADQGVEQGVEQGAEQGVEQGVEQGAGQRAGGSGEVIGIGADTTDFAAIEAMRVETERRLGPVDVLAIFAGGGTGGRPRPIDELPEEDWQATVQANLTSTYLVIKSFLPGMRERGRGSIITMSSLAARTPTSASIAYTAAKAGVIALTRQLAHEVAPAGIRVNAVAPSTIMTDRLEERMPAAFKERMLAEHPLGRLGTPLDVANVTAFLASDSASSWLTGLTIDVAGGKWMP</sequence>